<evidence type="ECO:0000313" key="1">
    <source>
        <dbReference type="EMBL" id="KZP16543.1"/>
    </source>
</evidence>
<name>A0A166F8I3_9AGAM</name>
<keyword evidence="2" id="KW-1185">Reference proteome</keyword>
<evidence type="ECO:0000313" key="2">
    <source>
        <dbReference type="Proteomes" id="UP000076532"/>
    </source>
</evidence>
<accession>A0A166F8I3</accession>
<dbReference type="AlphaFoldDB" id="A0A166F8I3"/>
<dbReference type="EMBL" id="KV417592">
    <property type="protein sequence ID" value="KZP16543.1"/>
    <property type="molecule type" value="Genomic_DNA"/>
</dbReference>
<protein>
    <submittedName>
        <fullName evidence="1">Uncharacterized protein</fullName>
    </submittedName>
</protein>
<organism evidence="1 2">
    <name type="scientific">Athelia psychrophila</name>
    <dbReference type="NCBI Taxonomy" id="1759441"/>
    <lineage>
        <taxon>Eukaryota</taxon>
        <taxon>Fungi</taxon>
        <taxon>Dikarya</taxon>
        <taxon>Basidiomycota</taxon>
        <taxon>Agaricomycotina</taxon>
        <taxon>Agaricomycetes</taxon>
        <taxon>Agaricomycetidae</taxon>
        <taxon>Atheliales</taxon>
        <taxon>Atheliaceae</taxon>
        <taxon>Athelia</taxon>
    </lineage>
</organism>
<gene>
    <name evidence="1" type="ORF">FIBSPDRAFT_865865</name>
</gene>
<dbReference type="Proteomes" id="UP000076532">
    <property type="component" value="Unassembled WGS sequence"/>
</dbReference>
<reference evidence="1 2" key="1">
    <citation type="journal article" date="2016" name="Mol. Biol. Evol.">
        <title>Comparative Genomics of Early-Diverging Mushroom-Forming Fungi Provides Insights into the Origins of Lignocellulose Decay Capabilities.</title>
        <authorList>
            <person name="Nagy L.G."/>
            <person name="Riley R."/>
            <person name="Tritt A."/>
            <person name="Adam C."/>
            <person name="Daum C."/>
            <person name="Floudas D."/>
            <person name="Sun H."/>
            <person name="Yadav J.S."/>
            <person name="Pangilinan J."/>
            <person name="Larsson K.H."/>
            <person name="Matsuura K."/>
            <person name="Barry K."/>
            <person name="Labutti K."/>
            <person name="Kuo R."/>
            <person name="Ohm R.A."/>
            <person name="Bhattacharya S.S."/>
            <person name="Shirouzu T."/>
            <person name="Yoshinaga Y."/>
            <person name="Martin F.M."/>
            <person name="Grigoriev I.V."/>
            <person name="Hibbett D.S."/>
        </authorList>
    </citation>
    <scope>NUCLEOTIDE SEQUENCE [LARGE SCALE GENOMIC DNA]</scope>
    <source>
        <strain evidence="1 2">CBS 109695</strain>
    </source>
</reference>
<sequence length="103" mass="11473">MNQKSVCAPPAVTMPVLRRGQSSSCAFYIECALQSRYNLPARAAGYTAWVLPRIILLWRIYYSAPAAPAPAPRDESHTQPPEWIKRISLGLLLQSTKLTGYLI</sequence>
<proteinExistence type="predicted"/>